<dbReference type="InterPro" id="IPR002082">
    <property type="entry name" value="Asp_carbamoyltransf"/>
</dbReference>
<dbReference type="EMBL" id="CADCVT010000349">
    <property type="protein sequence ID" value="CAA9525132.1"/>
    <property type="molecule type" value="Genomic_DNA"/>
</dbReference>
<feature type="binding site" evidence="7">
    <location>
        <position position="105"/>
    </location>
    <ligand>
        <name>carbamoyl phosphate</name>
        <dbReference type="ChEBI" id="CHEBI:58228"/>
    </ligand>
</feature>
<evidence type="ECO:0000256" key="4">
    <source>
        <dbReference type="ARBA" id="ARBA00022975"/>
    </source>
</evidence>
<feature type="binding site" evidence="7">
    <location>
        <position position="258"/>
    </location>
    <ligand>
        <name>carbamoyl phosphate</name>
        <dbReference type="ChEBI" id="CHEBI:58228"/>
    </ligand>
</feature>
<feature type="domain" description="Aspartate/ornithine carbamoyltransferase Asp/Orn-binding" evidence="8">
    <location>
        <begin position="153"/>
        <end position="293"/>
    </location>
</feature>
<dbReference type="PANTHER" id="PTHR45753:SF6">
    <property type="entry name" value="ASPARTATE CARBAMOYLTRANSFERASE"/>
    <property type="match status" value="1"/>
</dbReference>
<dbReference type="InterPro" id="IPR006130">
    <property type="entry name" value="Asp/Orn_carbamoylTrfase"/>
</dbReference>
<evidence type="ECO:0000256" key="2">
    <source>
        <dbReference type="ARBA" id="ARBA00008896"/>
    </source>
</evidence>
<feature type="binding site" evidence="7">
    <location>
        <position position="133"/>
    </location>
    <ligand>
        <name>carbamoyl phosphate</name>
        <dbReference type="ChEBI" id="CHEBI:58228"/>
    </ligand>
</feature>
<comment type="similarity">
    <text evidence="2 7">Belongs to the aspartate/ornithine carbamoyltransferase superfamily. ATCase family.</text>
</comment>
<dbReference type="InterPro" id="IPR036901">
    <property type="entry name" value="Asp/Orn_carbamoylTrfase_sf"/>
</dbReference>
<evidence type="ECO:0000256" key="6">
    <source>
        <dbReference type="ARBA" id="ARBA00048859"/>
    </source>
</evidence>
<dbReference type="GO" id="GO:0006207">
    <property type="term" value="P:'de novo' pyrimidine nucleobase biosynthetic process"/>
    <property type="evidence" value="ECO:0007669"/>
    <property type="project" value="InterPro"/>
</dbReference>
<feature type="binding site" evidence="7">
    <location>
        <position position="257"/>
    </location>
    <ligand>
        <name>carbamoyl phosphate</name>
        <dbReference type="ChEBI" id="CHEBI:58228"/>
    </ligand>
</feature>
<evidence type="ECO:0000313" key="10">
    <source>
        <dbReference type="EMBL" id="CAA9525132.1"/>
    </source>
</evidence>
<gene>
    <name evidence="7" type="primary">pyrB</name>
    <name evidence="10" type="ORF">AVDCRST_MAG85-3164</name>
</gene>
<proteinExistence type="inferred from homology"/>
<dbReference type="PRINTS" id="PR00101">
    <property type="entry name" value="ATCASE"/>
</dbReference>
<accession>A0A6J4TKN8</accession>
<evidence type="ECO:0000256" key="5">
    <source>
        <dbReference type="ARBA" id="ARBA00043884"/>
    </source>
</evidence>
<feature type="binding site" evidence="7">
    <location>
        <position position="166"/>
    </location>
    <ligand>
        <name>L-aspartate</name>
        <dbReference type="ChEBI" id="CHEBI:29991"/>
    </ligand>
</feature>
<dbReference type="PANTHER" id="PTHR45753">
    <property type="entry name" value="ORNITHINE CARBAMOYLTRANSFERASE, MITOCHONDRIAL"/>
    <property type="match status" value="1"/>
</dbReference>
<dbReference type="Pfam" id="PF00185">
    <property type="entry name" value="OTCace"/>
    <property type="match status" value="1"/>
</dbReference>
<dbReference type="Pfam" id="PF02729">
    <property type="entry name" value="OTCace_N"/>
    <property type="match status" value="1"/>
</dbReference>
<feature type="binding site" evidence="7">
    <location>
        <position position="56"/>
    </location>
    <ligand>
        <name>carbamoyl phosphate</name>
        <dbReference type="ChEBI" id="CHEBI:58228"/>
    </ligand>
</feature>
<dbReference type="InterPro" id="IPR006132">
    <property type="entry name" value="Asp/Orn_carbamoyltranf_P-bd"/>
</dbReference>
<dbReference type="NCBIfam" id="NF002032">
    <property type="entry name" value="PRK00856.1"/>
    <property type="match status" value="1"/>
</dbReference>
<dbReference type="EC" id="2.1.3.2" evidence="7"/>
<protein>
    <recommendedName>
        <fullName evidence="7">Aspartate carbamoyltransferase</fullName>
        <ecNumber evidence="7">2.1.3.2</ecNumber>
    </recommendedName>
    <alternativeName>
        <fullName evidence="7">Aspartate transcarbamylase</fullName>
        <shortName evidence="7">ATCase</shortName>
    </alternativeName>
</protein>
<dbReference type="AlphaFoldDB" id="A0A6J4TKN8"/>
<dbReference type="NCBIfam" id="TIGR00670">
    <property type="entry name" value="asp_carb_tr"/>
    <property type="match status" value="1"/>
</dbReference>
<keyword evidence="3 7" id="KW-0808">Transferase</keyword>
<name>A0A6J4TKN8_9ACTN</name>
<evidence type="ECO:0000256" key="7">
    <source>
        <dbReference type="HAMAP-Rule" id="MF_00001"/>
    </source>
</evidence>
<evidence type="ECO:0000259" key="8">
    <source>
        <dbReference type="Pfam" id="PF00185"/>
    </source>
</evidence>
<sequence length="316" mass="34541">MRHLISVEHDLDRARIERIVELATSFEEVGNRPIKKVPALRGRTVLNLFYEVSTRTRSSFELAAKRLSADVVNFAASGSSVEKGESLKDTVLTLNAHKPDAIVVRTPWAGSADLVARWSGAAVVNAGDGKHEHPTQALLDVYTLVRKLGALDGANIWIVGDILHSRVARSNILAFQRMGANVTVAGPPTLIPRDLEKLGCTVRYDIEDLREADVVYALRMQNERIDQPFLPSLREYAKRFQVNGRNLGPRQVLMHPGPVNRGVELSGEVVDSPQAVITAQVEGGVVVRMAVLYELLEGASAPDGAQRTLPTQALHA</sequence>
<comment type="function">
    <text evidence="5 7">Catalyzes the condensation of carbamoyl phosphate and aspartate to form carbamoyl aspartate and inorganic phosphate, the committed step in the de novo pyrimidine nucleotide biosynthesis pathway.</text>
</comment>
<feature type="domain" description="Aspartate/ornithine carbamoyltransferase carbamoyl-P binding" evidence="9">
    <location>
        <begin position="2"/>
        <end position="144"/>
    </location>
</feature>
<dbReference type="SUPFAM" id="SSF53671">
    <property type="entry name" value="Aspartate/ornithine carbamoyltransferase"/>
    <property type="match status" value="1"/>
</dbReference>
<evidence type="ECO:0000256" key="3">
    <source>
        <dbReference type="ARBA" id="ARBA00022679"/>
    </source>
</evidence>
<dbReference type="PRINTS" id="PR00100">
    <property type="entry name" value="AOTCASE"/>
</dbReference>
<keyword evidence="4 7" id="KW-0665">Pyrimidine biosynthesis</keyword>
<comment type="subunit">
    <text evidence="7">Heterododecamer (2C3:3R2) of six catalytic PyrB chains organized as two trimers (C3), and six regulatory PyrI chains organized as three dimers (R2).</text>
</comment>
<dbReference type="Gene3D" id="3.40.50.1370">
    <property type="entry name" value="Aspartate/ornithine carbamoyltransferase"/>
    <property type="match status" value="2"/>
</dbReference>
<feature type="binding site" evidence="7">
    <location>
        <position position="219"/>
    </location>
    <ligand>
        <name>L-aspartate</name>
        <dbReference type="ChEBI" id="CHEBI:29991"/>
    </ligand>
</feature>
<feature type="binding site" evidence="7">
    <location>
        <position position="55"/>
    </location>
    <ligand>
        <name>carbamoyl phosphate</name>
        <dbReference type="ChEBI" id="CHEBI:58228"/>
    </ligand>
</feature>
<dbReference type="PROSITE" id="PS00097">
    <property type="entry name" value="CARBAMOYLTRANSFERASE"/>
    <property type="match status" value="1"/>
</dbReference>
<dbReference type="GO" id="GO:0044205">
    <property type="term" value="P:'de novo' UMP biosynthetic process"/>
    <property type="evidence" value="ECO:0007669"/>
    <property type="project" value="UniProtKB-UniRule"/>
</dbReference>
<evidence type="ECO:0000259" key="9">
    <source>
        <dbReference type="Pfam" id="PF02729"/>
    </source>
</evidence>
<feature type="binding site" evidence="7">
    <location>
        <position position="83"/>
    </location>
    <ligand>
        <name>L-aspartate</name>
        <dbReference type="ChEBI" id="CHEBI:29991"/>
    </ligand>
</feature>
<organism evidence="10">
    <name type="scientific">uncultured Solirubrobacteraceae bacterium</name>
    <dbReference type="NCBI Taxonomy" id="1162706"/>
    <lineage>
        <taxon>Bacteria</taxon>
        <taxon>Bacillati</taxon>
        <taxon>Actinomycetota</taxon>
        <taxon>Thermoleophilia</taxon>
        <taxon>Solirubrobacterales</taxon>
        <taxon>Solirubrobacteraceae</taxon>
        <taxon>environmental samples</taxon>
    </lineage>
</organism>
<reference evidence="10" key="1">
    <citation type="submission" date="2020-02" db="EMBL/GenBank/DDBJ databases">
        <authorList>
            <person name="Meier V. D."/>
        </authorList>
    </citation>
    <scope>NUCLEOTIDE SEQUENCE</scope>
    <source>
        <strain evidence="10">AVDCRST_MAG85</strain>
    </source>
</reference>
<comment type="pathway">
    <text evidence="1 7">Pyrimidine metabolism; UMP biosynthesis via de novo pathway; (S)-dihydroorotate from bicarbonate: step 2/3.</text>
</comment>
<dbReference type="HAMAP" id="MF_00001">
    <property type="entry name" value="Asp_carb_tr"/>
    <property type="match status" value="1"/>
</dbReference>
<dbReference type="GO" id="GO:0005829">
    <property type="term" value="C:cytosol"/>
    <property type="evidence" value="ECO:0007669"/>
    <property type="project" value="TreeGrafter"/>
</dbReference>
<feature type="binding site" evidence="7">
    <location>
        <position position="136"/>
    </location>
    <ligand>
        <name>carbamoyl phosphate</name>
        <dbReference type="ChEBI" id="CHEBI:58228"/>
    </ligand>
</feature>
<dbReference type="InterPro" id="IPR006131">
    <property type="entry name" value="Asp_carbamoyltransf_Asp/Orn-bd"/>
</dbReference>
<dbReference type="GO" id="GO:0006520">
    <property type="term" value="P:amino acid metabolic process"/>
    <property type="evidence" value="ECO:0007669"/>
    <property type="project" value="InterPro"/>
</dbReference>
<dbReference type="GO" id="GO:0004070">
    <property type="term" value="F:aspartate carbamoyltransferase activity"/>
    <property type="evidence" value="ECO:0007669"/>
    <property type="project" value="UniProtKB-UniRule"/>
</dbReference>
<evidence type="ECO:0000256" key="1">
    <source>
        <dbReference type="ARBA" id="ARBA00004852"/>
    </source>
</evidence>
<dbReference type="UniPathway" id="UPA00070">
    <property type="reaction ID" value="UER00116"/>
</dbReference>
<comment type="catalytic activity">
    <reaction evidence="6 7">
        <text>carbamoyl phosphate + L-aspartate = N-carbamoyl-L-aspartate + phosphate + H(+)</text>
        <dbReference type="Rhea" id="RHEA:20013"/>
        <dbReference type="ChEBI" id="CHEBI:15378"/>
        <dbReference type="ChEBI" id="CHEBI:29991"/>
        <dbReference type="ChEBI" id="CHEBI:32814"/>
        <dbReference type="ChEBI" id="CHEBI:43474"/>
        <dbReference type="ChEBI" id="CHEBI:58228"/>
        <dbReference type="EC" id="2.1.3.2"/>
    </reaction>
</comment>
<dbReference type="GO" id="GO:0016597">
    <property type="term" value="F:amino acid binding"/>
    <property type="evidence" value="ECO:0007669"/>
    <property type="project" value="InterPro"/>
</dbReference>